<feature type="region of interest" description="Disordered" evidence="4">
    <location>
        <begin position="1749"/>
        <end position="1779"/>
    </location>
</feature>
<feature type="domain" description="MAM" evidence="6">
    <location>
        <begin position="87"/>
        <end position="170"/>
    </location>
</feature>
<dbReference type="Gene3D" id="2.60.120.200">
    <property type="match status" value="7"/>
</dbReference>
<accession>A0A8C6NR31</accession>
<reference evidence="8" key="1">
    <citation type="submission" date="2014-08" db="EMBL/GenBank/DDBJ databases">
        <authorList>
            <person name="Senf B."/>
            <person name="Petzold A."/>
            <person name="Downie B.R."/>
            <person name="Koch P."/>
            <person name="Platzer M."/>
        </authorList>
    </citation>
    <scope>NUCLEOTIDE SEQUENCE [LARGE SCALE GENOMIC DNA]</scope>
    <source>
        <strain evidence="8">GRZ</strain>
    </source>
</reference>
<name>A0A8C6NR31_NOTFU</name>
<feature type="domain" description="MAM" evidence="6">
    <location>
        <begin position="1300"/>
        <end position="1454"/>
    </location>
</feature>
<dbReference type="InterPro" id="IPR051560">
    <property type="entry name" value="MAM_domain-containing"/>
</dbReference>
<dbReference type="Ensembl" id="ENSNFUT00015020313.1">
    <property type="protein sequence ID" value="ENSNFUP00015019401.1"/>
    <property type="gene ID" value="ENSNFUG00015009335.1"/>
</dbReference>
<dbReference type="PROSITE" id="PS51233">
    <property type="entry name" value="VWFD"/>
    <property type="match status" value="3"/>
</dbReference>
<dbReference type="Pfam" id="PF00094">
    <property type="entry name" value="VWD"/>
    <property type="match status" value="3"/>
</dbReference>
<keyword evidence="2" id="KW-1015">Disulfide bond</keyword>
<feature type="domain" description="MAM" evidence="6">
    <location>
        <begin position="2102"/>
        <end position="2256"/>
    </location>
</feature>
<dbReference type="PANTHER" id="PTHR23282">
    <property type="entry name" value="APICAL ENDOSOMAL GLYCOPROTEIN PRECURSOR"/>
    <property type="match status" value="1"/>
</dbReference>
<dbReference type="Pfam" id="PF00629">
    <property type="entry name" value="MAM"/>
    <property type="match status" value="7"/>
</dbReference>
<dbReference type="CDD" id="cd19941">
    <property type="entry name" value="TIL"/>
    <property type="match status" value="2"/>
</dbReference>
<dbReference type="Pfam" id="PF08742">
    <property type="entry name" value="C8"/>
    <property type="match status" value="2"/>
</dbReference>
<feature type="domain" description="MAM" evidence="6">
    <location>
        <begin position="1819"/>
        <end position="1975"/>
    </location>
</feature>
<protein>
    <submittedName>
        <fullName evidence="8">Uncharacterized LOC107384021</fullName>
    </submittedName>
</protein>
<evidence type="ECO:0000313" key="8">
    <source>
        <dbReference type="Ensembl" id="ENSNFUP00015019462.1"/>
    </source>
</evidence>
<feature type="domain" description="MAM" evidence="6">
    <location>
        <begin position="1074"/>
        <end position="1226"/>
    </location>
</feature>
<evidence type="ECO:0000256" key="2">
    <source>
        <dbReference type="ARBA" id="ARBA00023157"/>
    </source>
</evidence>
<dbReference type="PROSITE" id="PS50060">
    <property type="entry name" value="MAM_2"/>
    <property type="match status" value="8"/>
</dbReference>
<dbReference type="Pfam" id="PF12714">
    <property type="entry name" value="TILa"/>
    <property type="match status" value="1"/>
</dbReference>
<feature type="chain" id="PRO_5044681495" evidence="5">
    <location>
        <begin position="28"/>
        <end position="2954"/>
    </location>
</feature>
<dbReference type="GeneTree" id="ENSGT00940000163883"/>
<dbReference type="InterPro" id="IPR013320">
    <property type="entry name" value="ConA-like_dom_sf"/>
</dbReference>
<sequence>MLGCIQAELLVTLALVILAHTGIKCRAEGDLLSITLPAWSGTSAHVVQCFSNKHETCDWTSSQRTALGDVKLDTLESHPLEFVGEACLEFWYLAPVASRGSELRALLKSSTGLVEIWTSPALPRNSWKQSFISLTISDPGSQIVFEAVQTVSLDWTTLRWVGVKGGPCGNPCDSATDLWTDSSTRCLCSAGQLSCFPSPCPTKQTCGPQRGDSNGVATSGVCTVHNHIHYTTFDGVMFGFMSPCSYVLAKTCSPTEVLPRFTVEVINKQKENADLPTIQQVVVELGNVRLSILKSQSDFIVVNGVSRKLPLNLDHGTINVRSNTEAVVLETSFGLSVSYNHAGNVHVTVPRQYSDRVCGLCGNFNFLRGDEFTKSDGTTAEDTSAFAESWKTVDTASCEILLVPQLCDPLLEANYGSELYCGRLHSGSGPFPSCLSVIEAESYFRACVSGMCSGDQAVLCETFKAYEDVCRRAGVVVDMWRNSTVCPLQCNENSHYKSCAEGCPEVCSILDLPSPCGSCEERCECDSGFKLSGDNCVSKEHCGCWHKEKHYAHDETFVEGNCVQQCHCMGNAVQCTAMQCGDDEICKDKDGVKGCFPLKPATCSVYGDPHYITFDNSVYDFQGGCSYTLTTTCGEQSSIQFTVTGFNMHPTTRSFTRSKLQAVSLQVADLHLTLNQTRDVYVEDGLVRLPYSTNGTFGTMWIYKRRNSVVLKTTFGLKMEIDGHNRLFLQVDESYKYELCGLCGTYSEYQGDDFLMPNGLIAAEAFEFADSWRVNNNYVCIAHPSKPRECVGEENYEADRECSVVLGDAFQACHEHIHPTIYLSSCVYDYCDTSGDRSTLCESIKSYVAACQVVGVELSNWWIGTACADSLTTGAPTTPHPDQTLCPLDCNFDMNICGWEQLIQDSFDWTRHSGPTSSNLTGPNNDHTTGEGFYMYIEGDGVTHGDSARLMSSVCHFGGALCLNFWYYMHGSATSMALNIYLLKNNRATKLWSVRNNQGPEWRLASVDVMVFSPFQIIVEGIRGSDALSDIAIDDISISLGSCSEFLKEKTSQAAAIRPLAIAEVQSSQQMCSLDCSFNNNLCTWSQMTTDAFDWTRSSGSTTTLACPVDHSGDYIHVEASSVTWGGTARLISSECSNTGPQCLQFWYHMYSSSNTVGLYIYLLQNNVADAIWWKSNNQGILWRLAQVNFNTAQNFQVIIEGHKGSNDQSDVAIDEVKLYSGPCSGLSEVIEPHKTQIDVRKTVSPSVQAPTVVPEPPVLTVVTGTPILPILSTTTVAPVVHPVLSESTAVFVIHPGCQLGCDFDTDFCQWSQLLTDVFDWKRHSGPSRTTGPSDYATGRGHYLYIEANKTTMGDTARLISSRCSNTGPQCLQFWYHIYGSANTMGLHVYLLQNGVTNAIWWMRNNQGNQWHLAQIDFNTTQDFQVIIEGHKGSNEESDVSIDDVKLDSGHCSGLIGGTEPHPAPVLNATTRAPVLNATTRAPVLNATTRAPVLNATTRAPVLNATTRAPVLNATTRAPVLNATTRAPVLNATTRAPVLNAPTRAPVLNATTRAPALNATTRAPALNATTRAPALNATTRAPAHSPGCQLDCDFDIGFCQWSQLLTDVFDWTRHSGPTSTPQTGPPLDHTSGGGHYLYIEAEKATLGDTARLISSRCSNTGPQCLQFWYHMYGSANTMGLHVYLLQNSESKAIWWKSNNQGNQWHLAQVGFNTTQDFQLIVEGRRGSNEQSDVAIDDIKLHSGLCSGQSGVTAQPTQTDQRTTVSSSYQAPTTVVPGPPLLHVTNKTPNSPVLQVSKGTSAAPVVSASTAATVQPECQLDCDFDTDFCQWSQLFTDAFDWERHSGPAQILSGPTSDHTTGGGHYLYIESQNTTLGDTARLISSECSIAGPHCLQFWYHMYGSANTMGLHVYLLQNSVANTIWRKRNNQGDLWRLAQVDLNTPQQFQLIIEGRRGSNEQSDVAIDDVKLYSRSCSGPGGHLSPHPTRPDLMTSAPLTVSTTMVPKTPLIPVTNKAPEPTVLKVVTETMMPVLNATTQAPPAVQPVLNATTQAPPAVQPVLNATTQAPPAVQPVLNATTQAPPAVQPVLNATTLLPVQNYGCNLDCDFDTNFCQWSQLLTVFDWKRHSGPISTTGPTSDHTTGGGHYLYIESQNTTLGNTARLISSECSITGPHCLQFWYHMYGSANTMGLQVYLLQNSVANTIWRKRNNQGDLWRLAHVDLNMRGQFQLIIEGRRGSSEQSDVAIDDLKLSIGSCSGQNFAPSPTQPELPTSASLTVLVPTTVDAKPPMLTEANEAPKPTALQVVTETPWITVGTTTTQVPVGHPGLNASTATPAGHPGLNASTATPAGHPGLNASTATPAGHPGLNASTATPAGHPGLNASTATPSELPGCLLDCNFDINFCQWSQLLNVFDWERYTGSPTKNFSPLSDHRTEGHIYIKTNKTTVGETSRLISTKCSNTGPQCLQFLYHMHGSSDTMGLQVYLLQDSKAITVWGKTNDQGNMWHQAQVNLVTTKTFQIIIEGQRGSHEQTEIAVDDIFLRYGFCEDLLEMTTNAPVTLNYQQHSIWPQISGSLPPTPQSKVTRGQWVLTATKLSPEDIWPQMTNPSQTSAKPKVKAQSQNQASAFLTSRPRFSTLQPATLKTPSCAENSHFTTCIPECSPTCAYLHGSPHCSGNICTAGCVCNDGFVQKGKYCVPIQECGCVDSDGFKHNFNEVWYTNHCSQKCECNGDRGSGAVNCHDEGCDDDEVCLQSEMGQYYCTSTDFSECTIEGDPEYKTFDKMKHDFKGKHLYVLVRTKNLPSNLPEIYIEGTNACGDNDRETIKGEGSQSGEEDDESSQHQMEQFQELKVKVYNHTVALKPKRKVFVDGQQINIPVSPAPGLNINEQSSRIFLRTDFGFGVDLSSRCKAEIILPHFYKSRVEGLCGNFDGRKRNDRVKSDGTMAKSIDEFGESWRV</sequence>
<dbReference type="Proteomes" id="UP000694548">
    <property type="component" value="Chromosome sgr09"/>
</dbReference>
<feature type="signal peptide" evidence="5">
    <location>
        <begin position="1"/>
        <end position="27"/>
    </location>
</feature>
<evidence type="ECO:0000313" key="9">
    <source>
        <dbReference type="Proteomes" id="UP000694548"/>
    </source>
</evidence>
<feature type="region of interest" description="Disordered" evidence="4">
    <location>
        <begin position="2315"/>
        <end position="2381"/>
    </location>
</feature>
<dbReference type="Pfam" id="PF01826">
    <property type="entry name" value="TIL"/>
    <property type="match status" value="2"/>
</dbReference>
<evidence type="ECO:0000256" key="4">
    <source>
        <dbReference type="SAM" id="MobiDB-lite"/>
    </source>
</evidence>
<evidence type="ECO:0000259" key="7">
    <source>
        <dbReference type="PROSITE" id="PS51233"/>
    </source>
</evidence>
<feature type="compositionally biased region" description="Polar residues" evidence="4">
    <location>
        <begin position="1749"/>
        <end position="1772"/>
    </location>
</feature>
<dbReference type="InterPro" id="IPR000998">
    <property type="entry name" value="MAM_dom"/>
</dbReference>
<dbReference type="Gene3D" id="2.10.25.10">
    <property type="entry name" value="Laminin"/>
    <property type="match status" value="2"/>
</dbReference>
<dbReference type="SUPFAM" id="SSF49899">
    <property type="entry name" value="Concanavalin A-like lectins/glucanases"/>
    <property type="match status" value="7"/>
</dbReference>
<feature type="domain" description="MAM" evidence="6">
    <location>
        <begin position="2393"/>
        <end position="2546"/>
    </location>
</feature>
<feature type="domain" description="MAM" evidence="6">
    <location>
        <begin position="888"/>
        <end position="1045"/>
    </location>
</feature>
<feature type="region of interest" description="Disordered" evidence="4">
    <location>
        <begin position="2816"/>
        <end position="2840"/>
    </location>
</feature>
<feature type="domain" description="VWFD" evidence="7">
    <location>
        <begin position="2764"/>
        <end position="2954"/>
    </location>
</feature>
<dbReference type="PANTHER" id="PTHR23282:SF101">
    <property type="entry name" value="MAM DOMAIN-CONTAINING PROTEIN"/>
    <property type="match status" value="1"/>
</dbReference>
<dbReference type="InterPro" id="IPR036084">
    <property type="entry name" value="Ser_inhib-like_sf"/>
</dbReference>
<evidence type="ECO:0000256" key="1">
    <source>
        <dbReference type="ARBA" id="ARBA00022737"/>
    </source>
</evidence>
<dbReference type="InterPro" id="IPR001846">
    <property type="entry name" value="VWF_type-D"/>
</dbReference>
<dbReference type="SUPFAM" id="SSF57567">
    <property type="entry name" value="Serine protease inhibitors"/>
    <property type="match status" value="2"/>
</dbReference>
<dbReference type="SMART" id="SM00832">
    <property type="entry name" value="C8"/>
    <property type="match status" value="2"/>
</dbReference>
<dbReference type="GO" id="GO:0016020">
    <property type="term" value="C:membrane"/>
    <property type="evidence" value="ECO:0007669"/>
    <property type="project" value="InterPro"/>
</dbReference>
<proteinExistence type="predicted"/>
<dbReference type="SMART" id="SM00216">
    <property type="entry name" value="VWD"/>
    <property type="match status" value="3"/>
</dbReference>
<feature type="domain" description="VWFD" evidence="7">
    <location>
        <begin position="601"/>
        <end position="781"/>
    </location>
</feature>
<dbReference type="InterPro" id="IPR014853">
    <property type="entry name" value="VWF/SSPO/ZAN-like_Cys-rich_dom"/>
</dbReference>
<feature type="domain" description="VWFD" evidence="7">
    <location>
        <begin position="220"/>
        <end position="399"/>
    </location>
</feature>
<organism evidence="8 9">
    <name type="scientific">Nothobranchius furzeri</name>
    <name type="common">Turquoise killifish</name>
    <dbReference type="NCBI Taxonomy" id="105023"/>
    <lineage>
        <taxon>Eukaryota</taxon>
        <taxon>Metazoa</taxon>
        <taxon>Chordata</taxon>
        <taxon>Craniata</taxon>
        <taxon>Vertebrata</taxon>
        <taxon>Euteleostomi</taxon>
        <taxon>Actinopterygii</taxon>
        <taxon>Neopterygii</taxon>
        <taxon>Teleostei</taxon>
        <taxon>Neoteleostei</taxon>
        <taxon>Acanthomorphata</taxon>
        <taxon>Ovalentaria</taxon>
        <taxon>Atherinomorphae</taxon>
        <taxon>Cyprinodontiformes</taxon>
        <taxon>Nothobranchiidae</taxon>
        <taxon>Nothobranchius</taxon>
    </lineage>
</organism>
<feature type="compositionally biased region" description="Low complexity" evidence="4">
    <location>
        <begin position="2315"/>
        <end position="2325"/>
    </location>
</feature>
<evidence type="ECO:0000256" key="5">
    <source>
        <dbReference type="SAM" id="SignalP"/>
    </source>
</evidence>
<keyword evidence="5" id="KW-0732">Signal</keyword>
<keyword evidence="1" id="KW-0677">Repeat</keyword>
<dbReference type="SMART" id="SM00137">
    <property type="entry name" value="MAM"/>
    <property type="match status" value="7"/>
</dbReference>
<evidence type="ECO:0000256" key="3">
    <source>
        <dbReference type="ARBA" id="ARBA00023180"/>
    </source>
</evidence>
<reference evidence="8" key="2">
    <citation type="submission" date="2025-05" db="UniProtKB">
        <authorList>
            <consortium name="Ensembl"/>
        </authorList>
    </citation>
    <scope>IDENTIFICATION</scope>
</reference>
<dbReference type="PRINTS" id="PR00020">
    <property type="entry name" value="MAMDOMAIN"/>
</dbReference>
<keyword evidence="3" id="KW-0325">Glycoprotein</keyword>
<dbReference type="CDD" id="cd06263">
    <property type="entry name" value="MAM"/>
    <property type="match status" value="7"/>
</dbReference>
<feature type="domain" description="MAM" evidence="6">
    <location>
        <begin position="1590"/>
        <end position="1747"/>
    </location>
</feature>
<keyword evidence="9" id="KW-1185">Reference proteome</keyword>
<dbReference type="Ensembl" id="ENSNFUT00015020376.1">
    <property type="protein sequence ID" value="ENSNFUP00015019462.1"/>
    <property type="gene ID" value="ENSNFUG00015009335.1"/>
</dbReference>
<dbReference type="FunFam" id="2.60.120.200:FF:000128">
    <property type="entry name" value="enteropeptidase isoform X2"/>
    <property type="match status" value="1"/>
</dbReference>
<dbReference type="InterPro" id="IPR025615">
    <property type="entry name" value="TILa_dom"/>
</dbReference>
<dbReference type="InterPro" id="IPR002919">
    <property type="entry name" value="TIL_dom"/>
</dbReference>
<evidence type="ECO:0000259" key="6">
    <source>
        <dbReference type="PROSITE" id="PS50060"/>
    </source>
</evidence>